<sequence length="87" mass="9487">KPYCKAPSLHNVSVLYGKLRTPNGPHEGSYGRKTLPLPSLSVSSFTEDEFENALAYSHGRKTLLLLPLPLSCSLKEFGKQAPVNAAF</sequence>
<proteinExistence type="predicted"/>
<comment type="caution">
    <text evidence="1">The sequence shown here is derived from an EMBL/GenBank/DDBJ whole genome shotgun (WGS) entry which is preliminary data.</text>
</comment>
<protein>
    <submittedName>
        <fullName evidence="1">Uncharacterized protein</fullName>
    </submittedName>
</protein>
<accession>A0AAN9A9T2</accession>
<dbReference type="EMBL" id="JAXCGZ010006894">
    <property type="protein sequence ID" value="KAK7079479.1"/>
    <property type="molecule type" value="Genomic_DNA"/>
</dbReference>
<reference evidence="1 2" key="1">
    <citation type="submission" date="2023-11" db="EMBL/GenBank/DDBJ databases">
        <title>Halocaridina rubra genome assembly.</title>
        <authorList>
            <person name="Smith C."/>
        </authorList>
    </citation>
    <scope>NUCLEOTIDE SEQUENCE [LARGE SCALE GENOMIC DNA]</scope>
    <source>
        <strain evidence="1">EP-1</strain>
        <tissue evidence="1">Whole</tissue>
    </source>
</reference>
<gene>
    <name evidence="1" type="ORF">SK128_023463</name>
</gene>
<evidence type="ECO:0000313" key="2">
    <source>
        <dbReference type="Proteomes" id="UP001381693"/>
    </source>
</evidence>
<evidence type="ECO:0000313" key="1">
    <source>
        <dbReference type="EMBL" id="KAK7079479.1"/>
    </source>
</evidence>
<dbReference type="Proteomes" id="UP001381693">
    <property type="component" value="Unassembled WGS sequence"/>
</dbReference>
<dbReference type="AlphaFoldDB" id="A0AAN9A9T2"/>
<feature type="non-terminal residue" evidence="1">
    <location>
        <position position="1"/>
    </location>
</feature>
<name>A0AAN9A9T2_HALRR</name>
<organism evidence="1 2">
    <name type="scientific">Halocaridina rubra</name>
    <name type="common">Hawaiian red shrimp</name>
    <dbReference type="NCBI Taxonomy" id="373956"/>
    <lineage>
        <taxon>Eukaryota</taxon>
        <taxon>Metazoa</taxon>
        <taxon>Ecdysozoa</taxon>
        <taxon>Arthropoda</taxon>
        <taxon>Crustacea</taxon>
        <taxon>Multicrustacea</taxon>
        <taxon>Malacostraca</taxon>
        <taxon>Eumalacostraca</taxon>
        <taxon>Eucarida</taxon>
        <taxon>Decapoda</taxon>
        <taxon>Pleocyemata</taxon>
        <taxon>Caridea</taxon>
        <taxon>Atyoidea</taxon>
        <taxon>Atyidae</taxon>
        <taxon>Halocaridina</taxon>
    </lineage>
</organism>
<keyword evidence="2" id="KW-1185">Reference proteome</keyword>